<dbReference type="STRING" id="39492.ERS852540_01294"/>
<dbReference type="Proteomes" id="UP000095662">
    <property type="component" value="Unassembled WGS sequence"/>
</dbReference>
<evidence type="ECO:0000313" key="3">
    <source>
        <dbReference type="Proteomes" id="UP000095662"/>
    </source>
</evidence>
<reference evidence="2 3" key="1">
    <citation type="submission" date="2015-09" db="EMBL/GenBank/DDBJ databases">
        <authorList>
            <consortium name="Pathogen Informatics"/>
        </authorList>
    </citation>
    <scope>NUCLEOTIDE SEQUENCE [LARGE SCALE GENOMIC DNA]</scope>
    <source>
        <strain evidence="2 3">2789STDY5834928</strain>
    </source>
</reference>
<evidence type="ECO:0000313" key="2">
    <source>
        <dbReference type="EMBL" id="CUQ86477.1"/>
    </source>
</evidence>
<proteinExistence type="predicted"/>
<dbReference type="CDD" id="cd04301">
    <property type="entry name" value="NAT_SF"/>
    <property type="match status" value="1"/>
</dbReference>
<protein>
    <recommendedName>
        <fullName evidence="1">N-acetyltransferase domain-containing protein</fullName>
    </recommendedName>
</protein>
<dbReference type="SUPFAM" id="SSF55729">
    <property type="entry name" value="Acyl-CoA N-acyltransferases (Nat)"/>
    <property type="match status" value="1"/>
</dbReference>
<gene>
    <name evidence="2" type="ORF">ERS852540_01294</name>
</gene>
<dbReference type="Pfam" id="PF00583">
    <property type="entry name" value="Acetyltransf_1"/>
    <property type="match status" value="1"/>
</dbReference>
<sequence length="194" mass="22165">MQKVNSMTKEELAHYGTLIGEAFAAEGDGIATTAPREDIIKAFEIMTEYFYNSGVLYTTSDNHEGFLAYWRKSTKIKLKPALHMVGRMLREMSFRSVRIVAGSSEELYAKVYKKEKDYVAVSMVVVLREYQGKGYMKRILEHPFSEAAREGIPCVLDTDTALKVAKYTKCGMKNTAKKQLKSGQYLYTMEYRED</sequence>
<dbReference type="Gene3D" id="3.40.630.30">
    <property type="match status" value="1"/>
</dbReference>
<dbReference type="InterPro" id="IPR000182">
    <property type="entry name" value="GNAT_dom"/>
</dbReference>
<organism evidence="2 3">
    <name type="scientific">[Eubacterium] siraeum</name>
    <dbReference type="NCBI Taxonomy" id="39492"/>
    <lineage>
        <taxon>Bacteria</taxon>
        <taxon>Bacillati</taxon>
        <taxon>Bacillota</taxon>
        <taxon>Clostridia</taxon>
        <taxon>Eubacteriales</taxon>
        <taxon>Oscillospiraceae</taxon>
        <taxon>Oscillospiraceae incertae sedis</taxon>
    </lineage>
</organism>
<dbReference type="GO" id="GO:0016747">
    <property type="term" value="F:acyltransferase activity, transferring groups other than amino-acyl groups"/>
    <property type="evidence" value="ECO:0007669"/>
    <property type="project" value="InterPro"/>
</dbReference>
<dbReference type="OrthoDB" id="2593184at2"/>
<dbReference type="InterPro" id="IPR016181">
    <property type="entry name" value="Acyl_CoA_acyltransferase"/>
</dbReference>
<evidence type="ECO:0000259" key="1">
    <source>
        <dbReference type="Pfam" id="PF00583"/>
    </source>
</evidence>
<name>A0A174ZL18_9FIRM</name>
<dbReference type="EMBL" id="CZBY01000009">
    <property type="protein sequence ID" value="CUQ86477.1"/>
    <property type="molecule type" value="Genomic_DNA"/>
</dbReference>
<feature type="domain" description="N-acetyltransferase" evidence="1">
    <location>
        <begin position="114"/>
        <end position="161"/>
    </location>
</feature>
<accession>A0A174ZL18</accession>
<dbReference type="AlphaFoldDB" id="A0A174ZL18"/>